<keyword evidence="18" id="KW-0325">Glycoprotein</keyword>
<keyword evidence="11" id="KW-0442">Lipid degradation</keyword>
<evidence type="ECO:0000259" key="24">
    <source>
        <dbReference type="Pfam" id="PF00151"/>
    </source>
</evidence>
<keyword evidence="13" id="KW-0560">Oxidoreductase</keyword>
<feature type="domain" description="Lipase" evidence="24">
    <location>
        <begin position="355"/>
        <end position="642"/>
    </location>
</feature>
<dbReference type="Gene3D" id="3.40.50.1820">
    <property type="entry name" value="alpha/beta hydrolase"/>
    <property type="match status" value="1"/>
</dbReference>
<dbReference type="Gene3D" id="3.40.50.720">
    <property type="entry name" value="NAD(P)-binding Rossmann-like Domain"/>
    <property type="match status" value="1"/>
</dbReference>
<evidence type="ECO:0000256" key="4">
    <source>
        <dbReference type="ARBA" id="ARBA00009219"/>
    </source>
</evidence>
<dbReference type="PANTHER" id="PTHR11610">
    <property type="entry name" value="LIPASE"/>
    <property type="match status" value="1"/>
</dbReference>
<evidence type="ECO:0000256" key="3">
    <source>
        <dbReference type="ARBA" id="ARBA00004613"/>
    </source>
</evidence>
<dbReference type="STRING" id="84645.A0A498N8T3"/>
<evidence type="ECO:0000256" key="12">
    <source>
        <dbReference type="ARBA" id="ARBA00022989"/>
    </source>
</evidence>
<evidence type="ECO:0000256" key="15">
    <source>
        <dbReference type="ARBA" id="ARBA00023128"/>
    </source>
</evidence>
<comment type="subcellular location">
    <subcellularLocation>
        <location evidence="2">Endoplasmic reticulum membrane</location>
        <topology evidence="2">Single-pass membrane protein</topology>
    </subcellularLocation>
    <subcellularLocation>
        <location evidence="1">Mitochondrion membrane</location>
        <topology evidence="1">Single-pass membrane protein</topology>
    </subcellularLocation>
    <subcellularLocation>
        <location evidence="3">Secreted</location>
    </subcellularLocation>
</comment>
<keyword evidence="17" id="KW-1015">Disulfide bond</keyword>
<dbReference type="GO" id="GO:0005789">
    <property type="term" value="C:endoplasmic reticulum membrane"/>
    <property type="evidence" value="ECO:0007669"/>
    <property type="project" value="UniProtKB-SubCell"/>
</dbReference>
<feature type="domain" description="3-beta hydroxysteroid dehydrogenase/isomerase" evidence="25">
    <location>
        <begin position="9"/>
        <end position="286"/>
    </location>
</feature>
<comment type="catalytic activity">
    <reaction evidence="20">
        <text>1-(9Z-octadecenoyl)-sn-glycero-3-phospho-L-serine + H2O = sn-glycero-3-phospho-L-serine + (9Z)-octadecenoate + H(+)</text>
        <dbReference type="Rhea" id="RHEA:40499"/>
        <dbReference type="ChEBI" id="CHEBI:15377"/>
        <dbReference type="ChEBI" id="CHEBI:15378"/>
        <dbReference type="ChEBI" id="CHEBI:30823"/>
        <dbReference type="ChEBI" id="CHEBI:64765"/>
        <dbReference type="ChEBI" id="CHEBI:74617"/>
    </reaction>
    <physiologicalReaction direction="left-to-right" evidence="20">
        <dbReference type="Rhea" id="RHEA:40500"/>
    </physiologicalReaction>
</comment>
<dbReference type="AlphaFoldDB" id="A0A498N8T3"/>
<reference evidence="26 27" key="1">
    <citation type="submission" date="2018-03" db="EMBL/GenBank/DDBJ databases">
        <title>Draft genome sequence of Rohu Carp (Labeo rohita).</title>
        <authorList>
            <person name="Das P."/>
            <person name="Kushwaha B."/>
            <person name="Joshi C.G."/>
            <person name="Kumar D."/>
            <person name="Nagpure N.S."/>
            <person name="Sahoo L."/>
            <person name="Das S.P."/>
            <person name="Bit A."/>
            <person name="Patnaik S."/>
            <person name="Meher P.K."/>
            <person name="Jayasankar P."/>
            <person name="Koringa P.G."/>
            <person name="Patel N.V."/>
            <person name="Hinsu A.T."/>
            <person name="Kumar R."/>
            <person name="Pandey M."/>
            <person name="Agarwal S."/>
            <person name="Srivastava S."/>
            <person name="Singh M."/>
            <person name="Iquebal M.A."/>
            <person name="Jaiswal S."/>
            <person name="Angadi U.B."/>
            <person name="Kumar N."/>
            <person name="Raza M."/>
            <person name="Shah T.M."/>
            <person name="Rai A."/>
            <person name="Jena J.K."/>
        </authorList>
    </citation>
    <scope>NUCLEOTIDE SEQUENCE [LARGE SCALE GENOMIC DNA]</scope>
    <source>
        <strain evidence="26">DASCIFA01</strain>
        <tissue evidence="26">Testis</tissue>
    </source>
</reference>
<keyword evidence="10" id="KW-0256">Endoplasmic reticulum</keyword>
<keyword evidence="16" id="KW-0472">Membrane</keyword>
<evidence type="ECO:0000256" key="19">
    <source>
        <dbReference type="ARBA" id="ARBA00040696"/>
    </source>
</evidence>
<dbReference type="InterPro" id="IPR029058">
    <property type="entry name" value="AB_hydrolase_fold"/>
</dbReference>
<dbReference type="PANTHER" id="PTHR11610:SF111">
    <property type="entry name" value="PHOSPHOLIPASE A1 MEMBER A"/>
    <property type="match status" value="1"/>
</dbReference>
<evidence type="ECO:0000256" key="21">
    <source>
        <dbReference type="ARBA" id="ARBA00048646"/>
    </source>
</evidence>
<dbReference type="PRINTS" id="PR00821">
    <property type="entry name" value="TAGLIPASE"/>
</dbReference>
<dbReference type="EMBL" id="QBIY01011906">
    <property type="protein sequence ID" value="RXN28114.1"/>
    <property type="molecule type" value="Genomic_DNA"/>
</dbReference>
<dbReference type="GO" id="GO:0016042">
    <property type="term" value="P:lipid catabolic process"/>
    <property type="evidence" value="ECO:0007669"/>
    <property type="project" value="UniProtKB-KW"/>
</dbReference>
<evidence type="ECO:0000256" key="22">
    <source>
        <dbReference type="ARBA" id="ARBA00048700"/>
    </source>
</evidence>
<keyword evidence="12" id="KW-1133">Transmembrane helix</keyword>
<name>A0A498N8T3_LABRO</name>
<evidence type="ECO:0000256" key="6">
    <source>
        <dbReference type="ARBA" id="ARBA00022525"/>
    </source>
</evidence>
<dbReference type="GO" id="GO:0008970">
    <property type="term" value="F:phospholipase A1 activity"/>
    <property type="evidence" value="ECO:0007669"/>
    <property type="project" value="TreeGrafter"/>
</dbReference>
<evidence type="ECO:0000256" key="16">
    <source>
        <dbReference type="ARBA" id="ARBA00023136"/>
    </source>
</evidence>
<dbReference type="SUPFAM" id="SSF53474">
    <property type="entry name" value="alpha/beta-Hydrolases"/>
    <property type="match status" value="1"/>
</dbReference>
<dbReference type="InterPro" id="IPR036291">
    <property type="entry name" value="NAD(P)-bd_dom_sf"/>
</dbReference>
<evidence type="ECO:0000259" key="25">
    <source>
        <dbReference type="Pfam" id="PF01073"/>
    </source>
</evidence>
<keyword evidence="28" id="KW-1267">Proteomics identification</keyword>
<keyword evidence="7" id="KW-0812">Transmembrane</keyword>
<evidence type="ECO:0000313" key="26">
    <source>
        <dbReference type="EMBL" id="RXN28114.1"/>
    </source>
</evidence>
<gene>
    <name evidence="26" type="ORF">ROHU_019619</name>
</gene>
<dbReference type="Pfam" id="PF00151">
    <property type="entry name" value="Lipase"/>
    <property type="match status" value="1"/>
</dbReference>
<dbReference type="Proteomes" id="UP000290572">
    <property type="component" value="Unassembled WGS sequence"/>
</dbReference>
<keyword evidence="6" id="KW-0964">Secreted</keyword>
<keyword evidence="27" id="KW-1185">Reference proteome</keyword>
<dbReference type="InterPro" id="IPR000734">
    <property type="entry name" value="TAG_lipase"/>
</dbReference>
<comment type="catalytic activity">
    <reaction evidence="21">
        <text>1,2-di-(9Z)-octadecenoyl-sn-glycero-3-phospho-L-serine + H2O = 2-(9Z-octadecenoyl)-sn-glycero-3-phospho-L-serine + (9Z)-octadecenoate + H(+)</text>
        <dbReference type="Rhea" id="RHEA:40491"/>
        <dbReference type="ChEBI" id="CHEBI:15377"/>
        <dbReference type="ChEBI" id="CHEBI:15378"/>
        <dbReference type="ChEBI" id="CHEBI:30823"/>
        <dbReference type="ChEBI" id="CHEBI:74905"/>
        <dbReference type="ChEBI" id="CHEBI:77342"/>
    </reaction>
    <physiologicalReaction direction="left-to-right" evidence="21">
        <dbReference type="Rhea" id="RHEA:40492"/>
    </physiologicalReaction>
</comment>
<evidence type="ECO:0000256" key="10">
    <source>
        <dbReference type="ARBA" id="ARBA00022824"/>
    </source>
</evidence>
<evidence type="ECO:0000256" key="14">
    <source>
        <dbReference type="ARBA" id="ARBA00023098"/>
    </source>
</evidence>
<evidence type="ECO:0000256" key="8">
    <source>
        <dbReference type="ARBA" id="ARBA00022729"/>
    </source>
</evidence>
<evidence type="ECO:0000256" key="18">
    <source>
        <dbReference type="ARBA" id="ARBA00023180"/>
    </source>
</evidence>
<evidence type="ECO:0000256" key="1">
    <source>
        <dbReference type="ARBA" id="ARBA00004304"/>
    </source>
</evidence>
<dbReference type="SUPFAM" id="SSF51735">
    <property type="entry name" value="NAD(P)-binding Rossmann-fold domains"/>
    <property type="match status" value="1"/>
</dbReference>
<dbReference type="InterPro" id="IPR033906">
    <property type="entry name" value="Lipase_N"/>
</dbReference>
<evidence type="ECO:0000256" key="11">
    <source>
        <dbReference type="ARBA" id="ARBA00022963"/>
    </source>
</evidence>
<dbReference type="InterPro" id="IPR013818">
    <property type="entry name" value="Lipase"/>
</dbReference>
<accession>A0A498N8T3</accession>
<keyword evidence="9" id="KW-0378">Hydrolase</keyword>
<dbReference type="Pfam" id="PF01073">
    <property type="entry name" value="3Beta_HSD"/>
    <property type="match status" value="1"/>
</dbReference>
<keyword evidence="15" id="KW-0496">Mitochondrion</keyword>
<keyword evidence="14" id="KW-0443">Lipid metabolism</keyword>
<protein>
    <recommendedName>
        <fullName evidence="19">Phospholipase A1 member A</fullName>
    </recommendedName>
</protein>
<evidence type="ECO:0000256" key="7">
    <source>
        <dbReference type="ARBA" id="ARBA00022692"/>
    </source>
</evidence>
<organism evidence="26 27">
    <name type="scientific">Labeo rohita</name>
    <name type="common">Indian major carp</name>
    <name type="synonym">Cyprinus rohita</name>
    <dbReference type="NCBI Taxonomy" id="84645"/>
    <lineage>
        <taxon>Eukaryota</taxon>
        <taxon>Metazoa</taxon>
        <taxon>Chordata</taxon>
        <taxon>Craniata</taxon>
        <taxon>Vertebrata</taxon>
        <taxon>Euteleostomi</taxon>
        <taxon>Actinopterygii</taxon>
        <taxon>Neopterygii</taxon>
        <taxon>Teleostei</taxon>
        <taxon>Ostariophysi</taxon>
        <taxon>Cypriniformes</taxon>
        <taxon>Cyprinidae</taxon>
        <taxon>Labeoninae</taxon>
        <taxon>Labeonini</taxon>
        <taxon>Labeo</taxon>
    </lineage>
</organism>
<comment type="similarity">
    <text evidence="5 23">Belongs to the AB hydrolase superfamily. Lipase family.</text>
</comment>
<evidence type="ECO:0000256" key="13">
    <source>
        <dbReference type="ARBA" id="ARBA00023002"/>
    </source>
</evidence>
<dbReference type="CDD" id="cd00707">
    <property type="entry name" value="Pancreat_lipase_like"/>
    <property type="match status" value="1"/>
</dbReference>
<evidence type="ECO:0000256" key="2">
    <source>
        <dbReference type="ARBA" id="ARBA00004389"/>
    </source>
</evidence>
<dbReference type="InterPro" id="IPR002225">
    <property type="entry name" value="3Beta_OHSteriod_DH/Estase"/>
</dbReference>
<evidence type="ECO:0000256" key="20">
    <source>
        <dbReference type="ARBA" id="ARBA00048284"/>
    </source>
</evidence>
<dbReference type="GO" id="GO:0031966">
    <property type="term" value="C:mitochondrial membrane"/>
    <property type="evidence" value="ECO:0007669"/>
    <property type="project" value="UniProtKB-SubCell"/>
</dbReference>
<evidence type="ECO:0000256" key="17">
    <source>
        <dbReference type="ARBA" id="ARBA00023157"/>
    </source>
</evidence>
<evidence type="ECO:0000313" key="27">
    <source>
        <dbReference type="Proteomes" id="UP000290572"/>
    </source>
</evidence>
<proteinExistence type="evidence at protein level"/>
<keyword evidence="8" id="KW-0732">Signal</keyword>
<comment type="catalytic activity">
    <reaction evidence="22">
        <text>1-hexadecanoyl-2-(5Z,8Z,11Z,14Z-eicosatetraenoyl)-sn-glycero-3-phospho-L-serine + H2O = 2-(5Z,8Z,11Z,14Z)-eicosatetraenoyl-sn-glycero-3-phospho-L-serine + hexadecanoate + H(+)</text>
        <dbReference type="Rhea" id="RHEA:41187"/>
        <dbReference type="ChEBI" id="CHEBI:7896"/>
        <dbReference type="ChEBI" id="CHEBI:15377"/>
        <dbReference type="ChEBI" id="CHEBI:15378"/>
        <dbReference type="ChEBI" id="CHEBI:75032"/>
        <dbReference type="ChEBI" id="CHEBI:77830"/>
    </reaction>
    <physiologicalReaction direction="left-to-right" evidence="22">
        <dbReference type="Rhea" id="RHEA:41188"/>
    </physiologicalReaction>
</comment>
<dbReference type="GO" id="GO:0006694">
    <property type="term" value="P:steroid biosynthetic process"/>
    <property type="evidence" value="ECO:0007669"/>
    <property type="project" value="InterPro"/>
</dbReference>
<dbReference type="GO" id="GO:0005615">
    <property type="term" value="C:extracellular space"/>
    <property type="evidence" value="ECO:0007669"/>
    <property type="project" value="TreeGrafter"/>
</dbReference>
<evidence type="ECO:0000256" key="9">
    <source>
        <dbReference type="ARBA" id="ARBA00022801"/>
    </source>
</evidence>
<dbReference type="FunFam" id="3.40.50.720:FF:000220">
    <property type="entry name" value="3 beta-hydroxysteroid dehydrogenase/Delta 5--&gt;4-isomerase type 1"/>
    <property type="match status" value="1"/>
</dbReference>
<sequence length="649" mass="72262">MTLSGDVCVVTGACGFLGKKLVRLLLEEEKLAEIRLLDRNIQSELIQSLDDCKGETKVSVFEGDIRDCELLKRACKGAALVFHTASLIDVIGAVEYSELYGVNVKGTQLLLETCIKENVASFIYTSSIEVAGPNSRGDPIINGNEDTPYSCCLKFKYSKTKQEAEQICLQANGELLHNGGQLATCALRPMYIYGPGCRFTVGHMRDGIRNRNVLLRMSRREAKVNPVYVGNAALAHLQAARALKDSQKRAVMGGNFYYISDNTPPVSYSDFNYAVLSPLGFGIQERPILPFPLLYLLSFFMELLHVVLRPFLKFTPSLNRQLLTMLNTPFSFSYQKAHRDFGYSPRYDWEEARNEETSQTKCADFNNTTWLEYRHGTKLQVQYLLLTRKNADCASLFTQDCLNHTQKHTAYFNSSLPTKVIVHGYRALGSKPSWVSGLAQALLQEKDVNVLVVDWVYGASFAYNRVVENYKEVALQISVLINQLTKYGCTLESFHFIGVSLGAHVSGFVGTLFEGKLGRITGLDPAGPMFKSADPYDRLDSSDALFVEAIHTDSDYFGISIPVGHVDFFLNGGMDQAGCARSRFASMYGYVICDHMRALYVYMSALNGSCPLNGFPCSSYEEFLAGKCITCEGPFNGTCPQIEGWIHYA</sequence>
<evidence type="ECO:0000256" key="5">
    <source>
        <dbReference type="ARBA" id="ARBA00010701"/>
    </source>
</evidence>
<evidence type="ECO:0000256" key="23">
    <source>
        <dbReference type="RuleBase" id="RU004262"/>
    </source>
</evidence>
<comment type="caution">
    <text evidence="26">The sequence shown here is derived from an EMBL/GenBank/DDBJ whole genome shotgun (WGS) entry which is preliminary data.</text>
</comment>
<comment type="similarity">
    <text evidence="4">Belongs to the 3-beta-HSD family.</text>
</comment>
<evidence type="ECO:0007829" key="28">
    <source>
        <dbReference type="PeptideAtlas" id="A0A498N8T3"/>
    </source>
</evidence>
<dbReference type="GO" id="GO:0016616">
    <property type="term" value="F:oxidoreductase activity, acting on the CH-OH group of donors, NAD or NADP as acceptor"/>
    <property type="evidence" value="ECO:0007669"/>
    <property type="project" value="InterPro"/>
</dbReference>